<organism evidence="2 3">
    <name type="scientific">Kroppenstedtia pulmonis</name>
    <dbReference type="NCBI Taxonomy" id="1380685"/>
    <lineage>
        <taxon>Bacteria</taxon>
        <taxon>Bacillati</taxon>
        <taxon>Bacillota</taxon>
        <taxon>Bacilli</taxon>
        <taxon>Bacillales</taxon>
        <taxon>Thermoactinomycetaceae</taxon>
        <taxon>Kroppenstedtia</taxon>
    </lineage>
</organism>
<dbReference type="Proteomes" id="UP000503088">
    <property type="component" value="Chromosome"/>
</dbReference>
<feature type="transmembrane region" description="Helical" evidence="1">
    <location>
        <begin position="104"/>
        <end position="122"/>
    </location>
</feature>
<proteinExistence type="predicted"/>
<feature type="transmembrane region" description="Helical" evidence="1">
    <location>
        <begin position="49"/>
        <end position="68"/>
    </location>
</feature>
<name>A0A7D4CUH6_9BACL</name>
<evidence type="ECO:0000313" key="2">
    <source>
        <dbReference type="EMBL" id="QKG83277.1"/>
    </source>
</evidence>
<dbReference type="EMBL" id="CP048104">
    <property type="protein sequence ID" value="QKG83277.1"/>
    <property type="molecule type" value="Genomic_DNA"/>
</dbReference>
<dbReference type="AlphaFoldDB" id="A0A7D4CUH6"/>
<keyword evidence="1" id="KW-0472">Membrane</keyword>
<feature type="transmembrane region" description="Helical" evidence="1">
    <location>
        <begin position="129"/>
        <end position="148"/>
    </location>
</feature>
<evidence type="ECO:0000256" key="1">
    <source>
        <dbReference type="SAM" id="Phobius"/>
    </source>
</evidence>
<keyword evidence="3" id="KW-1185">Reference proteome</keyword>
<dbReference type="RefSeq" id="WP_173219715.1">
    <property type="nucleotide sequence ID" value="NZ_CP048104.1"/>
</dbReference>
<feature type="transmembrane region" description="Helical" evidence="1">
    <location>
        <begin position="80"/>
        <end position="98"/>
    </location>
</feature>
<keyword evidence="1" id="KW-1133">Transmembrane helix</keyword>
<gene>
    <name evidence="2" type="ORF">GXN76_01550</name>
</gene>
<sequence>MITKKLQAAVFTATICSFLLSVSFPINTSGVKVSDPHTFPFIIRGFQIYTPFIFLGVFIFGVPVSIIADKIAGVLRRFPSLISFALHIFACALLSVFISESMVIFVYGSIVATVFFMVYQWIGERDFSGSSTFLFFAMLILWTVFLSFS</sequence>
<dbReference type="KEGG" id="kpul:GXN76_01550"/>
<evidence type="ECO:0000313" key="3">
    <source>
        <dbReference type="Proteomes" id="UP000503088"/>
    </source>
</evidence>
<accession>A0A7D4CUH6</accession>
<protein>
    <submittedName>
        <fullName evidence="2">Uncharacterized protein</fullName>
    </submittedName>
</protein>
<keyword evidence="1" id="KW-0812">Transmembrane</keyword>
<reference evidence="2 3" key="1">
    <citation type="submission" date="2020-01" db="EMBL/GenBank/DDBJ databases">
        <authorList>
            <person name="Gulvik C.A."/>
            <person name="Batra D.G."/>
        </authorList>
    </citation>
    <scope>NUCLEOTIDE SEQUENCE [LARGE SCALE GENOMIC DNA]</scope>
    <source>
        <strain evidence="2 3">W9323</strain>
    </source>
</reference>